<dbReference type="PANTHER" id="PTHR21666">
    <property type="entry name" value="PEPTIDASE-RELATED"/>
    <property type="match status" value="1"/>
</dbReference>
<dbReference type="InterPro" id="IPR045834">
    <property type="entry name" value="Csd3_N2"/>
</dbReference>
<protein>
    <submittedName>
        <fullName evidence="10">Uncharacterized protein</fullName>
    </submittedName>
</protein>
<name>A0A1F6VDN7_9PROT</name>
<dbReference type="GO" id="GO:0030313">
    <property type="term" value="C:cell envelope"/>
    <property type="evidence" value="ECO:0007669"/>
    <property type="project" value="UniProtKB-SubCell"/>
</dbReference>
<dbReference type="GO" id="GO:0004222">
    <property type="term" value="F:metalloendopeptidase activity"/>
    <property type="evidence" value="ECO:0007669"/>
    <property type="project" value="TreeGrafter"/>
</dbReference>
<evidence type="ECO:0000256" key="1">
    <source>
        <dbReference type="ARBA" id="ARBA00001947"/>
    </source>
</evidence>
<dbReference type="CDD" id="cd12797">
    <property type="entry name" value="M23_peptidase"/>
    <property type="match status" value="1"/>
</dbReference>
<dbReference type="InterPro" id="IPR016047">
    <property type="entry name" value="M23ase_b-sheet_dom"/>
</dbReference>
<evidence type="ECO:0000256" key="2">
    <source>
        <dbReference type="ARBA" id="ARBA00004196"/>
    </source>
</evidence>
<keyword evidence="7" id="KW-0482">Metalloprotease</keyword>
<dbReference type="Pfam" id="PF01551">
    <property type="entry name" value="Peptidase_M23"/>
    <property type="match status" value="1"/>
</dbReference>
<evidence type="ECO:0000259" key="8">
    <source>
        <dbReference type="Pfam" id="PF01551"/>
    </source>
</evidence>
<evidence type="ECO:0000256" key="6">
    <source>
        <dbReference type="ARBA" id="ARBA00022833"/>
    </source>
</evidence>
<comment type="caution">
    <text evidence="10">The sequence shown here is derived from an EMBL/GenBank/DDBJ whole genome shotgun (WGS) entry which is preliminary data.</text>
</comment>
<dbReference type="Gene3D" id="3.10.450.350">
    <property type="match status" value="1"/>
</dbReference>
<dbReference type="Gene3D" id="2.70.70.10">
    <property type="entry name" value="Glucose Permease (Domain IIA)"/>
    <property type="match status" value="1"/>
</dbReference>
<dbReference type="AlphaFoldDB" id="A0A1F6VDN7"/>
<comment type="subcellular location">
    <subcellularLocation>
        <location evidence="2">Cell envelope</location>
    </subcellularLocation>
</comment>
<evidence type="ECO:0000256" key="5">
    <source>
        <dbReference type="ARBA" id="ARBA00022801"/>
    </source>
</evidence>
<dbReference type="Pfam" id="PF19425">
    <property type="entry name" value="Csd3_N2"/>
    <property type="match status" value="1"/>
</dbReference>
<keyword evidence="4" id="KW-0479">Metal-binding</keyword>
<keyword evidence="5" id="KW-0378">Hydrolase</keyword>
<reference evidence="10 11" key="1">
    <citation type="journal article" date="2016" name="Nat. Commun.">
        <title>Thousands of microbial genomes shed light on interconnected biogeochemical processes in an aquifer system.</title>
        <authorList>
            <person name="Anantharaman K."/>
            <person name="Brown C.T."/>
            <person name="Hug L.A."/>
            <person name="Sharon I."/>
            <person name="Castelle C.J."/>
            <person name="Probst A.J."/>
            <person name="Thomas B.C."/>
            <person name="Singh A."/>
            <person name="Wilkins M.J."/>
            <person name="Karaoz U."/>
            <person name="Brodie E.L."/>
            <person name="Williams K.H."/>
            <person name="Hubbard S.S."/>
            <person name="Banfield J.F."/>
        </authorList>
    </citation>
    <scope>NUCLEOTIDE SEQUENCE [LARGE SCALE GENOMIC DNA]</scope>
</reference>
<evidence type="ECO:0000256" key="7">
    <source>
        <dbReference type="ARBA" id="ARBA00023049"/>
    </source>
</evidence>
<accession>A0A1F6VDN7</accession>
<dbReference type="GO" id="GO:0046872">
    <property type="term" value="F:metal ion binding"/>
    <property type="evidence" value="ECO:0007669"/>
    <property type="project" value="UniProtKB-KW"/>
</dbReference>
<evidence type="ECO:0000313" key="10">
    <source>
        <dbReference type="EMBL" id="OGI67783.1"/>
    </source>
</evidence>
<evidence type="ECO:0000313" key="11">
    <source>
        <dbReference type="Proteomes" id="UP000179076"/>
    </source>
</evidence>
<feature type="domain" description="Csd3-like second N-terminal" evidence="9">
    <location>
        <begin position="159"/>
        <end position="276"/>
    </location>
</feature>
<keyword evidence="3" id="KW-0645">Protease</keyword>
<evidence type="ECO:0000256" key="3">
    <source>
        <dbReference type="ARBA" id="ARBA00022670"/>
    </source>
</evidence>
<comment type="cofactor">
    <cofactor evidence="1">
        <name>Zn(2+)</name>
        <dbReference type="ChEBI" id="CHEBI:29105"/>
    </cofactor>
</comment>
<organism evidence="10 11">
    <name type="scientific">Candidatus Muproteobacteria bacterium RBG_16_60_9</name>
    <dbReference type="NCBI Taxonomy" id="1817755"/>
    <lineage>
        <taxon>Bacteria</taxon>
        <taxon>Pseudomonadati</taxon>
        <taxon>Pseudomonadota</taxon>
        <taxon>Candidatus Muproteobacteria</taxon>
    </lineage>
</organism>
<keyword evidence="6" id="KW-0862">Zinc</keyword>
<sequence>MPHGVRGWRRLLSIVGVIFLTVVVAAASIYSQPAETITPRSPAIDVVALVQSVTTAPAADTLTRDAELPVSTDETMSMSNPERLDVFSPSLLPRANQPDAAISRPIAPELVSALLTESIEATQIRLCGSTIDPRLQLVSTAPPYASSVPGSNETRLAYASGSIERSLFEAGQQVGLSDRQILTLVEIFGWDIDFALDVRAGDSFSAIYEEKYWLGRKIEDGPILAAEFVNGGHVYRAIGVRADSGQVRYYTPTGSGLKQTFLRTPVKFSRVSSGFSDARYHPILRLWRAHTGVDYAAPTGTVVRATAVGRIAAIGWNGGYGRTIIVEHGGAYSTVYAHLSRYRANLREGRRVEQGEVIGYVGSSGLATGPHLHYEFRVDGQHRDPLNYQASDSELIETTKHAEFLSTARVWAAELDRMSKRFLASR</sequence>
<dbReference type="SUPFAM" id="SSF51261">
    <property type="entry name" value="Duplicated hybrid motif"/>
    <property type="match status" value="1"/>
</dbReference>
<gene>
    <name evidence="10" type="ORF">A2W18_14540</name>
</gene>
<dbReference type="InterPro" id="IPR011055">
    <property type="entry name" value="Dup_hybrid_motif"/>
</dbReference>
<dbReference type="PANTHER" id="PTHR21666:SF288">
    <property type="entry name" value="CELL DIVISION PROTEIN YTFB"/>
    <property type="match status" value="1"/>
</dbReference>
<dbReference type="Proteomes" id="UP000179076">
    <property type="component" value="Unassembled WGS sequence"/>
</dbReference>
<evidence type="ECO:0000256" key="4">
    <source>
        <dbReference type="ARBA" id="ARBA00022723"/>
    </source>
</evidence>
<dbReference type="GO" id="GO:0006508">
    <property type="term" value="P:proteolysis"/>
    <property type="evidence" value="ECO:0007669"/>
    <property type="project" value="UniProtKB-KW"/>
</dbReference>
<proteinExistence type="predicted"/>
<feature type="domain" description="M23ase beta-sheet core" evidence="8">
    <location>
        <begin position="289"/>
        <end position="385"/>
    </location>
</feature>
<dbReference type="InterPro" id="IPR050570">
    <property type="entry name" value="Cell_wall_metabolism_enzyme"/>
</dbReference>
<evidence type="ECO:0000259" key="9">
    <source>
        <dbReference type="Pfam" id="PF19425"/>
    </source>
</evidence>
<dbReference type="EMBL" id="MFSP01000046">
    <property type="protein sequence ID" value="OGI67783.1"/>
    <property type="molecule type" value="Genomic_DNA"/>
</dbReference>